<keyword evidence="3" id="KW-1185">Reference proteome</keyword>
<sequence>DLVSTPSLRPRCRVSYPLLPHSPAVSLHVTCDLSWLARASSRLQPKWRIRSWVPWTLSESKALRVPGGGGQDDSGEAEGEEPAPAVQEATAEDTVMTKSAPTAAPAES</sequence>
<feature type="region of interest" description="Disordered" evidence="1">
    <location>
        <begin position="62"/>
        <end position="108"/>
    </location>
</feature>
<dbReference type="EMBL" id="CAUYUJ010015594">
    <property type="protein sequence ID" value="CAK0856029.1"/>
    <property type="molecule type" value="Genomic_DNA"/>
</dbReference>
<dbReference type="Proteomes" id="UP001189429">
    <property type="component" value="Unassembled WGS sequence"/>
</dbReference>
<evidence type="ECO:0000313" key="3">
    <source>
        <dbReference type="Proteomes" id="UP001189429"/>
    </source>
</evidence>
<gene>
    <name evidence="2" type="ORF">PCOR1329_LOCUS46509</name>
</gene>
<feature type="non-terminal residue" evidence="2">
    <location>
        <position position="1"/>
    </location>
</feature>
<evidence type="ECO:0000256" key="1">
    <source>
        <dbReference type="SAM" id="MobiDB-lite"/>
    </source>
</evidence>
<evidence type="ECO:0000313" key="2">
    <source>
        <dbReference type="EMBL" id="CAK0856029.1"/>
    </source>
</evidence>
<protein>
    <submittedName>
        <fullName evidence="2">Uncharacterized protein</fullName>
    </submittedName>
</protein>
<reference evidence="2" key="1">
    <citation type="submission" date="2023-10" db="EMBL/GenBank/DDBJ databases">
        <authorList>
            <person name="Chen Y."/>
            <person name="Shah S."/>
            <person name="Dougan E. K."/>
            <person name="Thang M."/>
            <person name="Chan C."/>
        </authorList>
    </citation>
    <scope>NUCLEOTIDE SEQUENCE [LARGE SCALE GENOMIC DNA]</scope>
</reference>
<proteinExistence type="predicted"/>
<name>A0ABN9UBA0_9DINO</name>
<comment type="caution">
    <text evidence="2">The sequence shown here is derived from an EMBL/GenBank/DDBJ whole genome shotgun (WGS) entry which is preliminary data.</text>
</comment>
<accession>A0ABN9UBA0</accession>
<organism evidence="2 3">
    <name type="scientific">Prorocentrum cordatum</name>
    <dbReference type="NCBI Taxonomy" id="2364126"/>
    <lineage>
        <taxon>Eukaryota</taxon>
        <taxon>Sar</taxon>
        <taxon>Alveolata</taxon>
        <taxon>Dinophyceae</taxon>
        <taxon>Prorocentrales</taxon>
        <taxon>Prorocentraceae</taxon>
        <taxon>Prorocentrum</taxon>
    </lineage>
</organism>